<comment type="catalytic activity">
    <reaction evidence="6">
        <text>L-glutamate + acetyl-CoA = N-acetyl-L-glutamate + CoA + H(+)</text>
        <dbReference type="Rhea" id="RHEA:24292"/>
        <dbReference type="ChEBI" id="CHEBI:15378"/>
        <dbReference type="ChEBI" id="CHEBI:29985"/>
        <dbReference type="ChEBI" id="CHEBI:44337"/>
        <dbReference type="ChEBI" id="CHEBI:57287"/>
        <dbReference type="ChEBI" id="CHEBI:57288"/>
        <dbReference type="EC" id="2.3.1.1"/>
    </reaction>
</comment>
<dbReference type="PANTHER" id="PTHR23100">
    <property type="entry name" value="ARGININE BIOSYNTHESIS BIFUNCTIONAL PROTEIN ARGJ"/>
    <property type="match status" value="1"/>
</dbReference>
<dbReference type="Gene3D" id="3.10.20.340">
    <property type="entry name" value="ArgJ beta chain, C-terminal domain"/>
    <property type="match status" value="1"/>
</dbReference>
<keyword evidence="8" id="KW-1185">Reference proteome</keyword>
<dbReference type="InterPro" id="IPR016117">
    <property type="entry name" value="ArgJ-like_dom_sf"/>
</dbReference>
<sequence length="393" mass="40141">MSVTAAKGFKAAGVTAGLKQSGDPDLALVVNEGPNLAAAAVFTSNRVKAAPVLWSEQVLKGGQVSAVVLNSGGANACTGPLGFQDTHATAEKTAESLNSAGHDLTGGHSAAMVAVASTGLIGVRLPMDKLRPGVDRAVAQLSPHGGEKAALAIKTTDSVHKTAVVEHPGGWTVGGMAKGAGMLAPGLATMLVVLTTDADVAADELDRALRAATRTTFDRVDSDGCMSTNDMVLLMASGASGTAPAPDAFAEAVHAVCADLARQLVGDAEGASKDIRIEVTGAASEDDAVEVGRSIARNNLFKCAVHGEDPNWGRVLAAIGTTSAAFEPDRLNVAINGVWVCKGGAVGEDRELVDMRYREVRVTADLASGTESAVIWTNDLTADYVHENSAYST</sequence>
<keyword evidence="4 6" id="KW-0068">Autocatalytic cleavage</keyword>
<keyword evidence="6" id="KW-0963">Cytoplasm</keyword>
<feature type="binding site" evidence="6">
    <location>
        <position position="269"/>
    </location>
    <ligand>
        <name>substrate</name>
    </ligand>
</feature>
<organism evidence="7 8">
    <name type="scientific">Streptomyces zingiberis</name>
    <dbReference type="NCBI Taxonomy" id="2053010"/>
    <lineage>
        <taxon>Bacteria</taxon>
        <taxon>Bacillati</taxon>
        <taxon>Actinomycetota</taxon>
        <taxon>Actinomycetes</taxon>
        <taxon>Kitasatosporales</taxon>
        <taxon>Streptomycetaceae</taxon>
        <taxon>Streptomyces</taxon>
    </lineage>
</organism>
<keyword evidence="6" id="KW-0511">Multifunctional enzyme</keyword>
<evidence type="ECO:0000256" key="3">
    <source>
        <dbReference type="ARBA" id="ARBA00022679"/>
    </source>
</evidence>
<keyword evidence="6" id="KW-0028">Amino-acid biosynthesis</keyword>
<feature type="binding site" evidence="6">
    <location>
        <position position="189"/>
    </location>
    <ligand>
        <name>substrate</name>
    </ligand>
</feature>
<protein>
    <recommendedName>
        <fullName evidence="6">Arginine biosynthesis bifunctional protein ArgJ</fullName>
    </recommendedName>
    <domain>
        <recommendedName>
            <fullName evidence="6">Glutamate N-acetyltransferase</fullName>
            <ecNumber evidence="6">2.3.1.35</ecNumber>
        </recommendedName>
        <alternativeName>
            <fullName evidence="6">Ornithine acetyltransferase</fullName>
            <shortName evidence="6">OATase</shortName>
        </alternativeName>
        <alternativeName>
            <fullName evidence="6">Ornithine transacetylase</fullName>
        </alternativeName>
    </domain>
    <domain>
        <recommendedName>
            <fullName evidence="6">Amino-acid acetyltransferase</fullName>
            <ecNumber evidence="6">2.3.1.1</ecNumber>
        </recommendedName>
        <alternativeName>
            <fullName evidence="6">N-acetylglutamate synthase</fullName>
            <shortName evidence="6">AGSase</shortName>
        </alternativeName>
    </domain>
    <component>
        <recommendedName>
            <fullName evidence="6">Arginine biosynthesis bifunctional protein ArgJ alpha chain</fullName>
        </recommendedName>
    </component>
    <component>
        <recommendedName>
            <fullName evidence="6">Arginine biosynthesis bifunctional protein ArgJ beta chain</fullName>
        </recommendedName>
    </component>
</protein>
<feature type="site" description="Cleavage; by autolysis" evidence="6">
    <location>
        <begin position="188"/>
        <end position="189"/>
    </location>
</feature>
<comment type="catalytic activity">
    <reaction evidence="6">
        <text>N(2)-acetyl-L-ornithine + L-glutamate = N-acetyl-L-glutamate + L-ornithine</text>
        <dbReference type="Rhea" id="RHEA:15349"/>
        <dbReference type="ChEBI" id="CHEBI:29985"/>
        <dbReference type="ChEBI" id="CHEBI:44337"/>
        <dbReference type="ChEBI" id="CHEBI:46911"/>
        <dbReference type="ChEBI" id="CHEBI:57805"/>
        <dbReference type="EC" id="2.3.1.35"/>
    </reaction>
</comment>
<evidence type="ECO:0000256" key="2">
    <source>
        <dbReference type="ARBA" id="ARBA00011475"/>
    </source>
</evidence>
<comment type="pathway">
    <text evidence="6">Amino-acid biosynthesis; L-arginine biosynthesis; N(2)-acetyl-L-ornithine from L-glutamate: step 1/4.</text>
</comment>
<dbReference type="EC" id="2.3.1.1" evidence="6"/>
<feature type="chain" id="PRO_5044912819" description="Arginine biosynthesis bifunctional protein ArgJ beta chain" evidence="6">
    <location>
        <begin position="189"/>
        <end position="393"/>
    </location>
</feature>
<comment type="function">
    <text evidence="6">Catalyzes two activities which are involved in the cyclic version of arginine biosynthesis: the synthesis of N-acetylglutamate from glutamate and acetyl-CoA as the acetyl donor, and of ornithine by transacetylation between N(2)-acetylornithine and glutamate.</text>
</comment>
<accession>A0ABX1BY88</accession>
<dbReference type="NCBIfam" id="NF003802">
    <property type="entry name" value="PRK05388.1"/>
    <property type="match status" value="1"/>
</dbReference>
<feature type="binding site" evidence="6">
    <location>
        <position position="178"/>
    </location>
    <ligand>
        <name>substrate</name>
    </ligand>
</feature>
<evidence type="ECO:0000256" key="4">
    <source>
        <dbReference type="ARBA" id="ARBA00022813"/>
    </source>
</evidence>
<evidence type="ECO:0000256" key="5">
    <source>
        <dbReference type="ARBA" id="ARBA00023315"/>
    </source>
</evidence>
<keyword evidence="6" id="KW-0055">Arginine biosynthesis</keyword>
<feature type="site" description="Involved in the stabilization of negative charge on the oxyanion by the formation of the oxyanion hole" evidence="6">
    <location>
        <position position="118"/>
    </location>
</feature>
<dbReference type="InterPro" id="IPR002813">
    <property type="entry name" value="Arg_biosynth_ArgJ"/>
</dbReference>
<dbReference type="EC" id="2.3.1.35" evidence="6"/>
<dbReference type="Gene3D" id="3.60.70.12">
    <property type="entry name" value="L-amino peptidase D-ALA esterase/amidase"/>
    <property type="match status" value="1"/>
</dbReference>
<dbReference type="NCBIfam" id="TIGR00120">
    <property type="entry name" value="ArgJ"/>
    <property type="match status" value="1"/>
</dbReference>
<evidence type="ECO:0000256" key="1">
    <source>
        <dbReference type="ARBA" id="ARBA00006774"/>
    </source>
</evidence>
<feature type="binding site" evidence="6">
    <location>
        <position position="393"/>
    </location>
    <ligand>
        <name>substrate</name>
    </ligand>
</feature>
<keyword evidence="5 6" id="KW-0012">Acyltransferase</keyword>
<keyword evidence="3 6" id="KW-0808">Transferase</keyword>
<dbReference type="PANTHER" id="PTHR23100:SF0">
    <property type="entry name" value="ARGININE BIOSYNTHESIS BIFUNCTIONAL PROTEIN ARGJ, MITOCHONDRIAL"/>
    <property type="match status" value="1"/>
</dbReference>
<feature type="binding site" evidence="6">
    <location>
        <position position="388"/>
    </location>
    <ligand>
        <name>substrate</name>
    </ligand>
</feature>
<dbReference type="SUPFAM" id="SSF56266">
    <property type="entry name" value="DmpA/ArgJ-like"/>
    <property type="match status" value="1"/>
</dbReference>
<feature type="chain" id="PRO_5044912820" description="Arginine biosynthesis bifunctional protein ArgJ alpha chain" evidence="6">
    <location>
        <begin position="1"/>
        <end position="188"/>
    </location>
</feature>
<dbReference type="InterPro" id="IPR042195">
    <property type="entry name" value="ArgJ_beta_C"/>
</dbReference>
<comment type="pathway">
    <text evidence="6">Amino-acid biosynthesis; L-arginine biosynthesis; L-ornithine and N-acetyl-L-glutamate from L-glutamate and N(2)-acetyl-L-ornithine (cyclic): step 1/1.</text>
</comment>
<comment type="subcellular location">
    <subcellularLocation>
        <location evidence="6">Cytoplasm</location>
    </subcellularLocation>
</comment>
<dbReference type="CDD" id="cd02152">
    <property type="entry name" value="OAT"/>
    <property type="match status" value="1"/>
</dbReference>
<proteinExistence type="inferred from homology"/>
<comment type="caution">
    <text evidence="7">The sequence shown here is derived from an EMBL/GenBank/DDBJ whole genome shotgun (WGS) entry which is preliminary data.</text>
</comment>
<dbReference type="RefSeq" id="WP_168102057.1">
    <property type="nucleotide sequence ID" value="NZ_JAATEN010000008.1"/>
</dbReference>
<name>A0ABX1BY88_9ACTN</name>
<dbReference type="Proteomes" id="UP000695264">
    <property type="component" value="Unassembled WGS sequence"/>
</dbReference>
<reference evidence="7 8" key="1">
    <citation type="submission" date="2020-03" db="EMBL/GenBank/DDBJ databases">
        <title>WGS of actinomycetes isolated from Thailand.</title>
        <authorList>
            <person name="Thawai C."/>
        </authorList>
    </citation>
    <scope>NUCLEOTIDE SEQUENCE [LARGE SCALE GENOMIC DNA]</scope>
    <source>
        <strain evidence="7 8">PLAI 1-29</strain>
    </source>
</reference>
<dbReference type="GO" id="GO:0004358">
    <property type="term" value="F:L-glutamate N-acetyltransferase activity, acting on acetyl-L-ornithine as donor"/>
    <property type="evidence" value="ECO:0007669"/>
    <property type="project" value="UniProtKB-EC"/>
</dbReference>
<gene>
    <name evidence="6 7" type="primary">argJ</name>
    <name evidence="7" type="ORF">HCK00_13160</name>
</gene>
<dbReference type="EMBL" id="JAATEN010000008">
    <property type="protein sequence ID" value="NJQ01451.1"/>
    <property type="molecule type" value="Genomic_DNA"/>
</dbReference>
<dbReference type="Pfam" id="PF01960">
    <property type="entry name" value="ArgJ"/>
    <property type="match status" value="1"/>
</dbReference>
<comment type="similarity">
    <text evidence="1 6">Belongs to the ArgJ family.</text>
</comment>
<evidence type="ECO:0000313" key="8">
    <source>
        <dbReference type="Proteomes" id="UP000695264"/>
    </source>
</evidence>
<feature type="binding site" evidence="6">
    <location>
        <position position="155"/>
    </location>
    <ligand>
        <name>substrate</name>
    </ligand>
</feature>
<comment type="subunit">
    <text evidence="2 6">Heterotetramer of two alpha and two beta chains.</text>
</comment>
<feature type="site" description="Involved in the stabilization of negative charge on the oxyanion by the formation of the oxyanion hole" evidence="6">
    <location>
        <position position="119"/>
    </location>
</feature>
<feature type="active site" description="Nucleophile" evidence="6">
    <location>
        <position position="189"/>
    </location>
</feature>
<evidence type="ECO:0000313" key="7">
    <source>
        <dbReference type="EMBL" id="NJQ01451.1"/>
    </source>
</evidence>
<dbReference type="HAMAP" id="MF_01106">
    <property type="entry name" value="ArgJ"/>
    <property type="match status" value="1"/>
</dbReference>
<evidence type="ECO:0000256" key="6">
    <source>
        <dbReference type="HAMAP-Rule" id="MF_01106"/>
    </source>
</evidence>